<dbReference type="eggNOG" id="COG1122">
    <property type="taxonomic scope" value="Bacteria"/>
</dbReference>
<dbReference type="NCBIfam" id="NF010170">
    <property type="entry name" value="PRK13651.1"/>
    <property type="match status" value="1"/>
</dbReference>
<dbReference type="PANTHER" id="PTHR43553">
    <property type="entry name" value="HEAVY METAL TRANSPORTER"/>
    <property type="match status" value="1"/>
</dbReference>
<reference evidence="10 11" key="1">
    <citation type="journal article" date="2013" name="Genome Announc.">
        <title>Draft Genome Sequences of Mycoplasma alkalescens, Mycoplasma arginini, and Mycoplasma bovigenitalium, Three Species with Equivocal Pathogenic Status for Cattle.</title>
        <authorList>
            <person name="Manso-Silvan L."/>
            <person name="Tardy F."/>
            <person name="Baranowski E."/>
            <person name="Barre A."/>
            <person name="Blanchard A."/>
            <person name="Breton M."/>
            <person name="Couture C."/>
            <person name="Citti C."/>
            <person name="Dordet-Frisoni E."/>
            <person name="Dupuy V."/>
            <person name="Gaurivaud P."/>
            <person name="Jacob D."/>
            <person name="Lemaitre C."/>
            <person name="Nikolski M."/>
            <person name="Nouvel L.X."/>
            <person name="Poumarat F."/>
            <person name="Thebault P."/>
            <person name="Theil S."/>
            <person name="Thiaucourt F."/>
            <person name="Sirand-Pugnet P."/>
        </authorList>
    </citation>
    <scope>NUCLEOTIDE SEQUENCE [LARGE SCALE GENOMIC DNA]</scope>
    <source>
        <strain evidence="10 11">51080</strain>
    </source>
</reference>
<dbReference type="EC" id="7.-.-.-" evidence="8"/>
<evidence type="ECO:0000256" key="6">
    <source>
        <dbReference type="ARBA" id="ARBA00022967"/>
    </source>
</evidence>
<dbReference type="PANTHER" id="PTHR43553:SF27">
    <property type="entry name" value="ENERGY-COUPLING FACTOR TRANSPORTER ATP-BINDING PROTEIN ECFA2"/>
    <property type="match status" value="1"/>
</dbReference>
<dbReference type="Proteomes" id="UP000013220">
    <property type="component" value="Unassembled WGS sequence"/>
</dbReference>
<dbReference type="InterPro" id="IPR030946">
    <property type="entry name" value="EcfA2"/>
</dbReference>
<dbReference type="InterPro" id="IPR050095">
    <property type="entry name" value="ECF_ABC_transporter_ATP-bd"/>
</dbReference>
<dbReference type="GO" id="GO:0016887">
    <property type="term" value="F:ATP hydrolysis activity"/>
    <property type="evidence" value="ECO:0007669"/>
    <property type="project" value="InterPro"/>
</dbReference>
<dbReference type="SMART" id="SM00382">
    <property type="entry name" value="AAA"/>
    <property type="match status" value="1"/>
</dbReference>
<dbReference type="GO" id="GO:0042626">
    <property type="term" value="F:ATPase-coupled transmembrane transporter activity"/>
    <property type="evidence" value="ECO:0007669"/>
    <property type="project" value="TreeGrafter"/>
</dbReference>
<keyword evidence="4 8" id="KW-0547">Nucleotide-binding</keyword>
<comment type="subcellular location">
    <subcellularLocation>
        <location evidence="1 8">Cell membrane</location>
        <topology evidence="1 8">Peripheral membrane protein</topology>
    </subcellularLocation>
</comment>
<feature type="domain" description="ABC transporter" evidence="9">
    <location>
        <begin position="3"/>
        <end position="284"/>
    </location>
</feature>
<dbReference type="AlphaFoldDB" id="N9TVM2"/>
<evidence type="ECO:0000256" key="4">
    <source>
        <dbReference type="ARBA" id="ARBA00022741"/>
    </source>
</evidence>
<keyword evidence="6" id="KW-1278">Translocase</keyword>
<dbReference type="NCBIfam" id="TIGR04521">
    <property type="entry name" value="ECF_ATPase_2"/>
    <property type="match status" value="1"/>
</dbReference>
<dbReference type="GO" id="GO:0043190">
    <property type="term" value="C:ATP-binding cassette (ABC) transporter complex"/>
    <property type="evidence" value="ECO:0007669"/>
    <property type="project" value="TreeGrafter"/>
</dbReference>
<dbReference type="InterPro" id="IPR027417">
    <property type="entry name" value="P-loop_NTPase"/>
</dbReference>
<comment type="caution">
    <text evidence="10">The sequence shown here is derived from an EMBL/GenBank/DDBJ whole genome shotgun (WGS) entry which is preliminary data.</text>
</comment>
<keyword evidence="7 8" id="KW-0472">Membrane</keyword>
<gene>
    <name evidence="10" type="primary">cbiO2</name>
    <name evidence="10" type="ORF">MBVG_1940</name>
</gene>
<dbReference type="Gene3D" id="3.40.50.300">
    <property type="entry name" value="P-loop containing nucleotide triphosphate hydrolases"/>
    <property type="match status" value="1"/>
</dbReference>
<dbReference type="PATRIC" id="fig|1188235.3.peg.204"/>
<name>N9TVM2_9BACT</name>
<dbReference type="EMBL" id="AORH01000012">
    <property type="protein sequence ID" value="ENY70115.1"/>
    <property type="molecule type" value="Genomic_DNA"/>
</dbReference>
<evidence type="ECO:0000256" key="8">
    <source>
        <dbReference type="RuleBase" id="RU365104"/>
    </source>
</evidence>
<evidence type="ECO:0000256" key="3">
    <source>
        <dbReference type="ARBA" id="ARBA00022475"/>
    </source>
</evidence>
<dbReference type="InterPro" id="IPR017871">
    <property type="entry name" value="ABC_transporter-like_CS"/>
</dbReference>
<evidence type="ECO:0000259" key="9">
    <source>
        <dbReference type="PROSITE" id="PS50893"/>
    </source>
</evidence>
<dbReference type="PROSITE" id="PS00211">
    <property type="entry name" value="ABC_TRANSPORTER_1"/>
    <property type="match status" value="1"/>
</dbReference>
<comment type="similarity">
    <text evidence="8">Belongs to the ABC transporter superfamily. Energy-coupling factor EcfA family.</text>
</comment>
<dbReference type="InterPro" id="IPR003439">
    <property type="entry name" value="ABC_transporter-like_ATP-bd"/>
</dbReference>
<dbReference type="GO" id="GO:0005524">
    <property type="term" value="F:ATP binding"/>
    <property type="evidence" value="ECO:0007669"/>
    <property type="project" value="UniProtKB-UniRule"/>
</dbReference>
<dbReference type="RefSeq" id="WP_004419382.1">
    <property type="nucleotide sequence ID" value="NZ_AORH01000012.1"/>
</dbReference>
<dbReference type="OrthoDB" id="9784332at2"/>
<evidence type="ECO:0000313" key="11">
    <source>
        <dbReference type="Proteomes" id="UP000013220"/>
    </source>
</evidence>
<sequence length="323" mass="36616">MQIKIRDLSHTYNPGSRMEFTAIKNLNIDIKQGEFIGIIGHTGSGKSTFIEHLNALSLPTLGQINWSFKKDVFNKKTNKYDKIYESIDVVASWVEKNVHKNGFIEYKYKTRKVKKVSNPKEIRKRVAIAFQFAEYQLFEETIEKDIMFGPMSFGVSKQEAAMRAKQYLNLCGLDDSYLNKSPFGLSGGQKRRVALAGILAIEPDIIVADEPTAGLDPAGVREILSIFKKLHKMGKTIIIVTHDLDNILEVTDRVVIMKHGRIVKDGPTYDVLKDTEFLDNNGLQSPKLMSFMTKLEKKGWKLPKIKSLDELATFISQKIQGDK</sequence>
<comment type="subunit">
    <text evidence="8">Forms a stable energy-coupling factor (ECF) transporter complex composed of 2 membrane-embedded substrate-binding proteins (S component), 2 ATP-binding proteins (A component) and 2 transmembrane proteins (T component).</text>
</comment>
<dbReference type="Pfam" id="PF00005">
    <property type="entry name" value="ABC_tran"/>
    <property type="match status" value="1"/>
</dbReference>
<evidence type="ECO:0000256" key="5">
    <source>
        <dbReference type="ARBA" id="ARBA00022840"/>
    </source>
</evidence>
<dbReference type="STRING" id="1188235.MBVG_1940"/>
<proteinExistence type="inferred from homology"/>
<dbReference type="PROSITE" id="PS50893">
    <property type="entry name" value="ABC_TRANSPORTER_2"/>
    <property type="match status" value="1"/>
</dbReference>
<dbReference type="InterPro" id="IPR015856">
    <property type="entry name" value="ABC_transpr_CbiO/EcfA_su"/>
</dbReference>
<protein>
    <recommendedName>
        <fullName evidence="8">Energy-coupling factor transporter ATP-binding protein EcfA2</fullName>
        <ecNumber evidence="8">7.-.-.-</ecNumber>
    </recommendedName>
</protein>
<accession>N9TVM2</accession>
<evidence type="ECO:0000256" key="7">
    <source>
        <dbReference type="ARBA" id="ARBA00023136"/>
    </source>
</evidence>
<evidence type="ECO:0000256" key="1">
    <source>
        <dbReference type="ARBA" id="ARBA00004202"/>
    </source>
</evidence>
<comment type="function">
    <text evidence="8">ATP-binding (A) component of a common energy-coupling factor (ECF) ABC-transporter complex.</text>
</comment>
<organism evidence="10 11">
    <name type="scientific">Mycoplasmopsis bovigenitalium 51080</name>
    <dbReference type="NCBI Taxonomy" id="1188235"/>
    <lineage>
        <taxon>Bacteria</taxon>
        <taxon>Bacillati</taxon>
        <taxon>Mycoplasmatota</taxon>
        <taxon>Mycoplasmoidales</taxon>
        <taxon>Metamycoplasmataceae</taxon>
        <taxon>Mycoplasmopsis</taxon>
    </lineage>
</organism>
<evidence type="ECO:0000313" key="10">
    <source>
        <dbReference type="EMBL" id="ENY70115.1"/>
    </source>
</evidence>
<dbReference type="CDD" id="cd03225">
    <property type="entry name" value="ABC_cobalt_CbiO_domain1"/>
    <property type="match status" value="1"/>
</dbReference>
<dbReference type="InterPro" id="IPR003593">
    <property type="entry name" value="AAA+_ATPase"/>
</dbReference>
<keyword evidence="3 8" id="KW-1003">Cell membrane</keyword>
<evidence type="ECO:0000256" key="2">
    <source>
        <dbReference type="ARBA" id="ARBA00022448"/>
    </source>
</evidence>
<dbReference type="SUPFAM" id="SSF52540">
    <property type="entry name" value="P-loop containing nucleoside triphosphate hydrolases"/>
    <property type="match status" value="1"/>
</dbReference>
<keyword evidence="5 8" id="KW-0067">ATP-binding</keyword>
<keyword evidence="11" id="KW-1185">Reference proteome</keyword>
<keyword evidence="2 8" id="KW-0813">Transport</keyword>